<sequence length="106" mass="12749">MIRNRAKLAWKASTDKKESAVVTQEGRLHTYFGHLFFGPIKVSFYLRIFPILEKEWICRLFFPQKNLLSKILFYKGRSSFNERGCYRLYLRRKCPRRDFPIIVANL</sequence>
<organism evidence="1 2">
    <name type="scientific">Caerostris extrusa</name>
    <name type="common">Bark spider</name>
    <name type="synonym">Caerostris bankana</name>
    <dbReference type="NCBI Taxonomy" id="172846"/>
    <lineage>
        <taxon>Eukaryota</taxon>
        <taxon>Metazoa</taxon>
        <taxon>Ecdysozoa</taxon>
        <taxon>Arthropoda</taxon>
        <taxon>Chelicerata</taxon>
        <taxon>Arachnida</taxon>
        <taxon>Araneae</taxon>
        <taxon>Araneomorphae</taxon>
        <taxon>Entelegynae</taxon>
        <taxon>Araneoidea</taxon>
        <taxon>Araneidae</taxon>
        <taxon>Caerostris</taxon>
    </lineage>
</organism>
<keyword evidence="2" id="KW-1185">Reference proteome</keyword>
<dbReference type="Proteomes" id="UP001054945">
    <property type="component" value="Unassembled WGS sequence"/>
</dbReference>
<dbReference type="AlphaFoldDB" id="A0AAV4PEX6"/>
<protein>
    <submittedName>
        <fullName evidence="1">Uncharacterized protein</fullName>
    </submittedName>
</protein>
<reference evidence="1 2" key="1">
    <citation type="submission" date="2021-06" db="EMBL/GenBank/DDBJ databases">
        <title>Caerostris extrusa draft genome.</title>
        <authorList>
            <person name="Kono N."/>
            <person name="Arakawa K."/>
        </authorList>
    </citation>
    <scope>NUCLEOTIDE SEQUENCE [LARGE SCALE GENOMIC DNA]</scope>
</reference>
<proteinExistence type="predicted"/>
<dbReference type="EMBL" id="BPLR01004281">
    <property type="protein sequence ID" value="GIX93657.1"/>
    <property type="molecule type" value="Genomic_DNA"/>
</dbReference>
<accession>A0AAV4PEX6</accession>
<evidence type="ECO:0000313" key="1">
    <source>
        <dbReference type="EMBL" id="GIX93657.1"/>
    </source>
</evidence>
<comment type="caution">
    <text evidence="1">The sequence shown here is derived from an EMBL/GenBank/DDBJ whole genome shotgun (WGS) entry which is preliminary data.</text>
</comment>
<evidence type="ECO:0000313" key="2">
    <source>
        <dbReference type="Proteomes" id="UP001054945"/>
    </source>
</evidence>
<gene>
    <name evidence="1" type="ORF">CEXT_292891</name>
</gene>
<name>A0AAV4PEX6_CAEEX</name>